<evidence type="ECO:0000256" key="1">
    <source>
        <dbReference type="ARBA" id="ARBA00022679"/>
    </source>
</evidence>
<protein>
    <submittedName>
        <fullName evidence="4">Methyltransferase domain-containing protein</fullName>
    </submittedName>
</protein>
<evidence type="ECO:0000313" key="4">
    <source>
        <dbReference type="EMBL" id="NGO68922.1"/>
    </source>
</evidence>
<dbReference type="GO" id="GO:0032259">
    <property type="term" value="P:methylation"/>
    <property type="evidence" value="ECO:0007669"/>
    <property type="project" value="UniProtKB-KW"/>
</dbReference>
<sequence>MTSASAVPPTDGRVTDYYSALGPLIQLAWGDNLHFGYWEGPQDRSSPQEATDRFTDLLAGRLRVGPGDRVLDAGCGVGRPALRVASSTGAAVLGVTISEQQVRQATELAEAAQMSGQVSFAYADAMDLPFESGSFDAVLAFESIVHMDRPKALREMARVLAPGGRLVLTDTFPVGGGTEPPDGGASDTGNAGNAGNTGNAGSVASLGRIEDYPGLVAGAGLRLDELTDVSEHTKFTFIRVLERIFRSRKEFERQHGVSVEEVFESLKSAHPQASVDGTAEVGCLIMAAHKP</sequence>
<organism evidence="4 5">
    <name type="scientific">Streptomyces boncukensis</name>
    <dbReference type="NCBI Taxonomy" id="2711219"/>
    <lineage>
        <taxon>Bacteria</taxon>
        <taxon>Bacillati</taxon>
        <taxon>Actinomycetota</taxon>
        <taxon>Actinomycetes</taxon>
        <taxon>Kitasatosporales</taxon>
        <taxon>Streptomycetaceae</taxon>
        <taxon>Streptomyces</taxon>
    </lineage>
</organism>
<dbReference type="PANTHER" id="PTHR44068">
    <property type="entry name" value="ZGC:194242"/>
    <property type="match status" value="1"/>
</dbReference>
<dbReference type="SUPFAM" id="SSF53335">
    <property type="entry name" value="S-adenosyl-L-methionine-dependent methyltransferases"/>
    <property type="match status" value="1"/>
</dbReference>
<comment type="caution">
    <text evidence="4">The sequence shown here is derived from an EMBL/GenBank/DDBJ whole genome shotgun (WGS) entry which is preliminary data.</text>
</comment>
<dbReference type="Proteomes" id="UP000477722">
    <property type="component" value="Unassembled WGS sequence"/>
</dbReference>
<dbReference type="EMBL" id="JAAKZZ010000086">
    <property type="protein sequence ID" value="NGO68922.1"/>
    <property type="molecule type" value="Genomic_DNA"/>
</dbReference>
<dbReference type="Gene3D" id="3.40.50.150">
    <property type="entry name" value="Vaccinia Virus protein VP39"/>
    <property type="match status" value="1"/>
</dbReference>
<keyword evidence="4" id="KW-0489">Methyltransferase</keyword>
<dbReference type="GO" id="GO:0008757">
    <property type="term" value="F:S-adenosylmethionine-dependent methyltransferase activity"/>
    <property type="evidence" value="ECO:0007669"/>
    <property type="project" value="InterPro"/>
</dbReference>
<proteinExistence type="predicted"/>
<accession>A0A6G4WVP5</accession>
<evidence type="ECO:0000259" key="3">
    <source>
        <dbReference type="Pfam" id="PF08241"/>
    </source>
</evidence>
<dbReference type="AlphaFoldDB" id="A0A6G4WVP5"/>
<dbReference type="InterPro" id="IPR050447">
    <property type="entry name" value="Erg6_SMT_methyltransf"/>
</dbReference>
<reference evidence="4 5" key="1">
    <citation type="submission" date="2020-02" db="EMBL/GenBank/DDBJ databases">
        <title>Whole-genome analyses of novel actinobacteria.</title>
        <authorList>
            <person name="Sahin N."/>
            <person name="Tatar D."/>
        </authorList>
    </citation>
    <scope>NUCLEOTIDE SEQUENCE [LARGE SCALE GENOMIC DNA]</scope>
    <source>
        <strain evidence="4 5">SB3404</strain>
    </source>
</reference>
<dbReference type="InterPro" id="IPR013216">
    <property type="entry name" value="Methyltransf_11"/>
</dbReference>
<name>A0A6G4WVP5_9ACTN</name>
<dbReference type="Pfam" id="PF08241">
    <property type="entry name" value="Methyltransf_11"/>
    <property type="match status" value="1"/>
</dbReference>
<gene>
    <name evidence="4" type="ORF">G5C65_11260</name>
</gene>
<keyword evidence="5" id="KW-1185">Reference proteome</keyword>
<dbReference type="PANTHER" id="PTHR44068:SF11">
    <property type="entry name" value="GERANYL DIPHOSPHATE 2-C-METHYLTRANSFERASE"/>
    <property type="match status" value="1"/>
</dbReference>
<evidence type="ECO:0000256" key="2">
    <source>
        <dbReference type="SAM" id="MobiDB-lite"/>
    </source>
</evidence>
<dbReference type="CDD" id="cd02440">
    <property type="entry name" value="AdoMet_MTases"/>
    <property type="match status" value="1"/>
</dbReference>
<evidence type="ECO:0000313" key="5">
    <source>
        <dbReference type="Proteomes" id="UP000477722"/>
    </source>
</evidence>
<dbReference type="RefSeq" id="WP_165298620.1">
    <property type="nucleotide sequence ID" value="NZ_JAAKZZ010000086.1"/>
</dbReference>
<feature type="compositionally biased region" description="Low complexity" evidence="2">
    <location>
        <begin position="182"/>
        <end position="196"/>
    </location>
</feature>
<feature type="domain" description="Methyltransferase type 11" evidence="3">
    <location>
        <begin position="71"/>
        <end position="168"/>
    </location>
</feature>
<keyword evidence="1 4" id="KW-0808">Transferase</keyword>
<dbReference type="InterPro" id="IPR029063">
    <property type="entry name" value="SAM-dependent_MTases_sf"/>
</dbReference>
<feature type="region of interest" description="Disordered" evidence="2">
    <location>
        <begin position="174"/>
        <end position="196"/>
    </location>
</feature>